<dbReference type="NCBIfam" id="NF008653">
    <property type="entry name" value="PRK11650.1"/>
    <property type="match status" value="1"/>
</dbReference>
<sequence>MSAPIEITNLTKRYGAVTVLSDISLSIDAGEFVVFLGPSGCGKSTLLRMIAGLEAVDGGEIHLGGARIDALPPGQRGVAMVFQSYALYPHMTVAQNMSFGLENIGTGKADIERRVTETAKVLEIDHLLDRKPAKLSGGQRQRVAIGRAITKEPKAFLFDEPLSNLDAALRGRTRLELAQLHRRLGATMIFVTHDQVEAMTLADRIVILNNQGIEQVGTPMDIYHRPVSKFVAGFVGSPAMSFLPIAAVTSSTGGTVVSVDAVGDIDTNVVVPEYFKPQGAEIGIRAEDAHVIRDGSNGLRLSVDVVERLGERTLIYGTLDNGSEIVVEDDGRSDVTTGTTICVSIDAASIHIFDADGQAYPHKEPV</sequence>
<dbReference type="InterPro" id="IPR027417">
    <property type="entry name" value="P-loop_NTPase"/>
</dbReference>
<dbReference type="PROSITE" id="PS00211">
    <property type="entry name" value="ABC_TRANSPORTER_1"/>
    <property type="match status" value="1"/>
</dbReference>
<dbReference type="InterPro" id="IPR047641">
    <property type="entry name" value="ABC_transpr_MalK/UgpC-like"/>
</dbReference>
<dbReference type="InterPro" id="IPR003593">
    <property type="entry name" value="AAA+_ATPase"/>
</dbReference>
<dbReference type="GO" id="GO:0016887">
    <property type="term" value="F:ATP hydrolysis activity"/>
    <property type="evidence" value="ECO:0007669"/>
    <property type="project" value="InterPro"/>
</dbReference>
<gene>
    <name evidence="5" type="ORF">IMCC12053_2310</name>
</gene>
<dbReference type="OrthoDB" id="9802264at2"/>
<dbReference type="Proteomes" id="UP000064920">
    <property type="component" value="Chromosome"/>
</dbReference>
<dbReference type="Gene3D" id="2.40.50.100">
    <property type="match status" value="1"/>
</dbReference>
<dbReference type="InterPro" id="IPR003439">
    <property type="entry name" value="ABC_transporter-like_ATP-bd"/>
</dbReference>
<dbReference type="FunFam" id="3.40.50.300:FF:000042">
    <property type="entry name" value="Maltose/maltodextrin ABC transporter, ATP-binding protein"/>
    <property type="match status" value="1"/>
</dbReference>
<dbReference type="GO" id="GO:0015423">
    <property type="term" value="F:ABC-type maltose transporter activity"/>
    <property type="evidence" value="ECO:0007669"/>
    <property type="project" value="TreeGrafter"/>
</dbReference>
<dbReference type="PANTHER" id="PTHR43875:SF3">
    <property type="entry name" value="MALTOSE_MALTODEXTRIN IMPORT ATP-BINDING PROTEIN MALK"/>
    <property type="match status" value="1"/>
</dbReference>
<dbReference type="Gene3D" id="2.40.50.140">
    <property type="entry name" value="Nucleic acid-binding proteins"/>
    <property type="match status" value="1"/>
</dbReference>
<dbReference type="KEGG" id="cmar:IMCC12053_2310"/>
<dbReference type="SMART" id="SM00382">
    <property type="entry name" value="AAA"/>
    <property type="match status" value="1"/>
</dbReference>
<dbReference type="SUPFAM" id="SSF50331">
    <property type="entry name" value="MOP-like"/>
    <property type="match status" value="1"/>
</dbReference>
<dbReference type="SUPFAM" id="SSF52540">
    <property type="entry name" value="P-loop containing nucleoside triphosphate hydrolases"/>
    <property type="match status" value="1"/>
</dbReference>
<evidence type="ECO:0000256" key="4">
    <source>
        <dbReference type="ARBA" id="ARBA00022840"/>
    </source>
</evidence>
<dbReference type="Pfam" id="PF08402">
    <property type="entry name" value="TOBE_2"/>
    <property type="match status" value="1"/>
</dbReference>
<dbReference type="STRING" id="1397108.IMCC12053_2310"/>
<dbReference type="RefSeq" id="WP_062219116.1">
    <property type="nucleotide sequence ID" value="NZ_CP012023.1"/>
</dbReference>
<evidence type="ECO:0000256" key="2">
    <source>
        <dbReference type="ARBA" id="ARBA00022448"/>
    </source>
</evidence>
<dbReference type="CDD" id="cd03301">
    <property type="entry name" value="ABC_MalK_N"/>
    <property type="match status" value="1"/>
</dbReference>
<evidence type="ECO:0000256" key="3">
    <source>
        <dbReference type="ARBA" id="ARBA00022741"/>
    </source>
</evidence>
<protein>
    <submittedName>
        <fullName evidence="5">Glycerol-3-phosphate ABC transporter, ATP-binding protein UgpC</fullName>
    </submittedName>
</protein>
<dbReference type="PATRIC" id="fig|1397108.4.peg.2359"/>
<proteinExistence type="inferred from homology"/>
<dbReference type="PANTHER" id="PTHR43875">
    <property type="entry name" value="MALTODEXTRIN IMPORT ATP-BINDING PROTEIN MSMX"/>
    <property type="match status" value="1"/>
</dbReference>
<keyword evidence="6" id="KW-1185">Reference proteome</keyword>
<dbReference type="Pfam" id="PF00005">
    <property type="entry name" value="ABC_tran"/>
    <property type="match status" value="1"/>
</dbReference>
<evidence type="ECO:0000256" key="1">
    <source>
        <dbReference type="ARBA" id="ARBA00005417"/>
    </source>
</evidence>
<dbReference type="Gene3D" id="3.40.50.300">
    <property type="entry name" value="P-loop containing nucleotide triphosphate hydrolases"/>
    <property type="match status" value="1"/>
</dbReference>
<reference evidence="5 6" key="1">
    <citation type="submission" date="2015-05" db="EMBL/GenBank/DDBJ databases">
        <authorList>
            <person name="Wang D.B."/>
            <person name="Wang M."/>
        </authorList>
    </citation>
    <scope>NUCLEOTIDE SEQUENCE [LARGE SCALE GENOMIC DNA]</scope>
    <source>
        <strain evidence="5 6">IMCC 12053</strain>
    </source>
</reference>
<keyword evidence="4 5" id="KW-0067">ATP-binding</keyword>
<evidence type="ECO:0000313" key="6">
    <source>
        <dbReference type="Proteomes" id="UP000064920"/>
    </source>
</evidence>
<dbReference type="InterPro" id="IPR017871">
    <property type="entry name" value="ABC_transporter-like_CS"/>
</dbReference>
<dbReference type="GO" id="GO:1990060">
    <property type="term" value="C:maltose transport complex"/>
    <property type="evidence" value="ECO:0007669"/>
    <property type="project" value="TreeGrafter"/>
</dbReference>
<dbReference type="GO" id="GO:0005524">
    <property type="term" value="F:ATP binding"/>
    <property type="evidence" value="ECO:0007669"/>
    <property type="project" value="UniProtKB-KW"/>
</dbReference>
<dbReference type="EMBL" id="CP012023">
    <property type="protein sequence ID" value="ALI56257.1"/>
    <property type="molecule type" value="Genomic_DNA"/>
</dbReference>
<dbReference type="InterPro" id="IPR015855">
    <property type="entry name" value="ABC_transpr_MalK-like"/>
</dbReference>
<name>A0A0N9ZHY3_9RHOB</name>
<comment type="similarity">
    <text evidence="1">Belongs to the ABC transporter superfamily.</text>
</comment>
<dbReference type="InterPro" id="IPR013611">
    <property type="entry name" value="Transp-assoc_OB_typ2"/>
</dbReference>
<dbReference type="InterPro" id="IPR008995">
    <property type="entry name" value="Mo/tungstate-bd_C_term_dom"/>
</dbReference>
<keyword evidence="3" id="KW-0547">Nucleotide-binding</keyword>
<dbReference type="PROSITE" id="PS50893">
    <property type="entry name" value="ABC_TRANSPORTER_2"/>
    <property type="match status" value="1"/>
</dbReference>
<keyword evidence="2" id="KW-0813">Transport</keyword>
<dbReference type="InterPro" id="IPR012340">
    <property type="entry name" value="NA-bd_OB-fold"/>
</dbReference>
<dbReference type="AlphaFoldDB" id="A0A0N9ZHY3"/>
<accession>A0A0N9ZHY3</accession>
<dbReference type="GO" id="GO:0055052">
    <property type="term" value="C:ATP-binding cassette (ABC) transporter complex, substrate-binding subunit-containing"/>
    <property type="evidence" value="ECO:0007669"/>
    <property type="project" value="TreeGrafter"/>
</dbReference>
<organism evidence="5 6">
    <name type="scientific">Celeribacter marinus</name>
    <dbReference type="NCBI Taxonomy" id="1397108"/>
    <lineage>
        <taxon>Bacteria</taxon>
        <taxon>Pseudomonadati</taxon>
        <taxon>Pseudomonadota</taxon>
        <taxon>Alphaproteobacteria</taxon>
        <taxon>Rhodobacterales</taxon>
        <taxon>Roseobacteraceae</taxon>
        <taxon>Celeribacter</taxon>
    </lineage>
</organism>
<evidence type="ECO:0000313" key="5">
    <source>
        <dbReference type="EMBL" id="ALI56257.1"/>
    </source>
</evidence>